<reference evidence="2 4" key="2">
    <citation type="journal article" date="2018" name="Plant J.">
        <title>The Physcomitrella patens chromosome-scale assembly reveals moss genome structure and evolution.</title>
        <authorList>
            <person name="Lang D."/>
            <person name="Ullrich K.K."/>
            <person name="Murat F."/>
            <person name="Fuchs J."/>
            <person name="Jenkins J."/>
            <person name="Haas F.B."/>
            <person name="Piednoel M."/>
            <person name="Gundlach H."/>
            <person name="Van Bel M."/>
            <person name="Meyberg R."/>
            <person name="Vives C."/>
            <person name="Morata J."/>
            <person name="Symeonidi A."/>
            <person name="Hiss M."/>
            <person name="Muchero W."/>
            <person name="Kamisugi Y."/>
            <person name="Saleh O."/>
            <person name="Blanc G."/>
            <person name="Decker E.L."/>
            <person name="van Gessel N."/>
            <person name="Grimwood J."/>
            <person name="Hayes R.D."/>
            <person name="Graham S.W."/>
            <person name="Gunter L.E."/>
            <person name="McDaniel S.F."/>
            <person name="Hoernstein S.N.W."/>
            <person name="Larsson A."/>
            <person name="Li F.W."/>
            <person name="Perroud P.F."/>
            <person name="Phillips J."/>
            <person name="Ranjan P."/>
            <person name="Rokshar D.S."/>
            <person name="Rothfels C.J."/>
            <person name="Schneider L."/>
            <person name="Shu S."/>
            <person name="Stevenson D.W."/>
            <person name="Thummler F."/>
            <person name="Tillich M."/>
            <person name="Villarreal Aguilar J.C."/>
            <person name="Widiez T."/>
            <person name="Wong G.K."/>
            <person name="Wymore A."/>
            <person name="Zhang Y."/>
            <person name="Zimmer A.D."/>
            <person name="Quatrano R.S."/>
            <person name="Mayer K.F.X."/>
            <person name="Goodstein D."/>
            <person name="Casacuberta J.M."/>
            <person name="Vandepoele K."/>
            <person name="Reski R."/>
            <person name="Cuming A.C."/>
            <person name="Tuskan G.A."/>
            <person name="Maumus F."/>
            <person name="Salse J."/>
            <person name="Schmutz J."/>
            <person name="Rensing S.A."/>
        </authorList>
    </citation>
    <scope>NUCLEOTIDE SEQUENCE [LARGE SCALE GENOMIC DNA]</scope>
    <source>
        <strain evidence="3 4">cv. Gransden 2004</strain>
    </source>
</reference>
<dbReference type="PaxDb" id="3218-PP1S199_148V6.1"/>
<dbReference type="OrthoDB" id="188042at2759"/>
<reference evidence="3" key="3">
    <citation type="submission" date="2020-12" db="UniProtKB">
        <authorList>
            <consortium name="EnsemblPlants"/>
        </authorList>
    </citation>
    <scope>IDENTIFICATION</scope>
</reference>
<feature type="region of interest" description="Disordered" evidence="1">
    <location>
        <begin position="152"/>
        <end position="183"/>
    </location>
</feature>
<proteinExistence type="predicted"/>
<dbReference type="Gramene" id="Pp3c9_5480V3.8">
    <property type="protein sequence ID" value="Pp3c9_5480V3.8"/>
    <property type="gene ID" value="Pp3c9_5480"/>
</dbReference>
<evidence type="ECO:0000256" key="1">
    <source>
        <dbReference type="SAM" id="MobiDB-lite"/>
    </source>
</evidence>
<dbReference type="AlphaFoldDB" id="A0A2K1K260"/>
<dbReference type="PANTHER" id="PTHR48173">
    <property type="entry name" value="GNK2-HOMOLOGOUS DOMAIN-CONTAINING PROTEIN"/>
    <property type="match status" value="1"/>
</dbReference>
<dbReference type="RefSeq" id="XP_024385067.1">
    <property type="nucleotide sequence ID" value="XM_024529299.2"/>
</dbReference>
<dbReference type="InterPro" id="IPR009291">
    <property type="entry name" value="Vps62"/>
</dbReference>
<protein>
    <recommendedName>
        <fullName evidence="5">Vacuolar protein sorting-associated protein 62</fullName>
    </recommendedName>
</protein>
<evidence type="ECO:0000313" key="4">
    <source>
        <dbReference type="Proteomes" id="UP000006727"/>
    </source>
</evidence>
<evidence type="ECO:0008006" key="5">
    <source>
        <dbReference type="Google" id="ProtNLM"/>
    </source>
</evidence>
<organism evidence="2">
    <name type="scientific">Physcomitrium patens</name>
    <name type="common">Spreading-leaved earth moss</name>
    <name type="synonym">Physcomitrella patens</name>
    <dbReference type="NCBI Taxonomy" id="3218"/>
    <lineage>
        <taxon>Eukaryota</taxon>
        <taxon>Viridiplantae</taxon>
        <taxon>Streptophyta</taxon>
        <taxon>Embryophyta</taxon>
        <taxon>Bryophyta</taxon>
        <taxon>Bryophytina</taxon>
        <taxon>Bryopsida</taxon>
        <taxon>Funariidae</taxon>
        <taxon>Funariales</taxon>
        <taxon>Funariaceae</taxon>
        <taxon>Physcomitrium</taxon>
    </lineage>
</organism>
<dbReference type="PANTHER" id="PTHR48173:SF2">
    <property type="entry name" value="VACUOLAR PROTEIN SORTING-ASSOCIATED PROTEIN 62"/>
    <property type="match status" value="1"/>
</dbReference>
<dbReference type="Pfam" id="PF06101">
    <property type="entry name" value="Vps62"/>
    <property type="match status" value="2"/>
</dbReference>
<reference evidence="2 4" key="1">
    <citation type="journal article" date="2008" name="Science">
        <title>The Physcomitrella genome reveals evolutionary insights into the conquest of land by plants.</title>
        <authorList>
            <person name="Rensing S."/>
            <person name="Lang D."/>
            <person name="Zimmer A."/>
            <person name="Terry A."/>
            <person name="Salamov A."/>
            <person name="Shapiro H."/>
            <person name="Nishiyama T."/>
            <person name="Perroud P.-F."/>
            <person name="Lindquist E."/>
            <person name="Kamisugi Y."/>
            <person name="Tanahashi T."/>
            <person name="Sakakibara K."/>
            <person name="Fujita T."/>
            <person name="Oishi K."/>
            <person name="Shin-I T."/>
            <person name="Kuroki Y."/>
            <person name="Toyoda A."/>
            <person name="Suzuki Y."/>
            <person name="Hashimoto A."/>
            <person name="Yamaguchi K."/>
            <person name="Sugano A."/>
            <person name="Kohara Y."/>
            <person name="Fujiyama A."/>
            <person name="Anterola A."/>
            <person name="Aoki S."/>
            <person name="Ashton N."/>
            <person name="Barbazuk W.B."/>
            <person name="Barker E."/>
            <person name="Bennetzen J."/>
            <person name="Bezanilla M."/>
            <person name="Blankenship R."/>
            <person name="Cho S.H."/>
            <person name="Dutcher S."/>
            <person name="Estelle M."/>
            <person name="Fawcett J.A."/>
            <person name="Gundlach H."/>
            <person name="Hanada K."/>
            <person name="Heyl A."/>
            <person name="Hicks K.A."/>
            <person name="Hugh J."/>
            <person name="Lohr M."/>
            <person name="Mayer K."/>
            <person name="Melkozernov A."/>
            <person name="Murata T."/>
            <person name="Nelson D."/>
            <person name="Pils B."/>
            <person name="Prigge M."/>
            <person name="Reiss B."/>
            <person name="Renner T."/>
            <person name="Rombauts S."/>
            <person name="Rushton P."/>
            <person name="Sanderfoot A."/>
            <person name="Schween G."/>
            <person name="Shiu S.-H."/>
            <person name="Stueber K."/>
            <person name="Theodoulou F.L."/>
            <person name="Tu H."/>
            <person name="Van de Peer Y."/>
            <person name="Verrier P.J."/>
            <person name="Waters E."/>
            <person name="Wood A."/>
            <person name="Yang L."/>
            <person name="Cove D."/>
            <person name="Cuming A."/>
            <person name="Hasebe M."/>
            <person name="Lucas S."/>
            <person name="Mishler D.B."/>
            <person name="Reski R."/>
            <person name="Grigoriev I."/>
            <person name="Quatrano R.S."/>
            <person name="Boore J.L."/>
        </authorList>
    </citation>
    <scope>NUCLEOTIDE SEQUENCE [LARGE SCALE GENOMIC DNA]</scope>
    <source>
        <strain evidence="3 4">cv. Gransden 2004</strain>
    </source>
</reference>
<keyword evidence="4" id="KW-1185">Reference proteome</keyword>
<accession>A0A2K1K260</accession>
<dbReference type="EnsemblPlants" id="Pp3c9_5480V3.1">
    <property type="protein sequence ID" value="Pp3c9_5480V3.1"/>
    <property type="gene ID" value="Pp3c9_5480"/>
</dbReference>
<evidence type="ECO:0000313" key="3">
    <source>
        <dbReference type="EnsemblPlants" id="Pp3c9_5480V3.1"/>
    </source>
</evidence>
<gene>
    <name evidence="3" type="primary">LOC112286910</name>
    <name evidence="2" type="ORF">PHYPA_012330</name>
</gene>
<dbReference type="Proteomes" id="UP000006727">
    <property type="component" value="Chromosome 9"/>
</dbReference>
<evidence type="ECO:0000313" key="2">
    <source>
        <dbReference type="EMBL" id="PNR47857.1"/>
    </source>
</evidence>
<dbReference type="Gramene" id="Pp3c9_5480V3.1">
    <property type="protein sequence ID" value="Pp3c9_5480V3.1"/>
    <property type="gene ID" value="Pp3c9_5480"/>
</dbReference>
<dbReference type="STRING" id="3218.A0A2K1K260"/>
<dbReference type="GeneID" id="112286910"/>
<feature type="region of interest" description="Disordered" evidence="1">
    <location>
        <begin position="729"/>
        <end position="750"/>
    </location>
</feature>
<feature type="compositionally biased region" description="Basic and acidic residues" evidence="1">
    <location>
        <begin position="738"/>
        <end position="750"/>
    </location>
</feature>
<dbReference type="EMBL" id="ABEU02000009">
    <property type="protein sequence ID" value="PNR47857.1"/>
    <property type="molecule type" value="Genomic_DNA"/>
</dbReference>
<name>A0A2K1K260_PHYPA</name>
<dbReference type="FunCoup" id="A0A2K1K260">
    <property type="interactions" value="1140"/>
</dbReference>
<sequence length="750" mass="82350">MARTTHVVNRLLREHDVSLAQRLKRSVRRALSGRNCCIWLGVYGFVLMPQAATAMESAGSPIRSRHVTGVRPPAEYPPGTGFATGHISLGEVDVVQVATFEEVWNALEGGVANKGATFYKPVDVPVGYSILSHYAQNNSRARAGWVLAIKETGSRPAPPSPSPPSSSSSSPSPPSSPHASSGSLNPFTSLMLTLKKGATDVVSYSLVGLPPTSTDTSLKTSTDVSLEVSEEDINSYAQLAVIPNVAFTEEAEENLDPFADYVFVSNATETETVQPGTSPQKDSSKSIVDFVSSHLFAGPALKSPVDYKLIWESSKWTGKKNGNGWVWLPIAPEGYSVLGYIVTNTENKPTFSEVTCVRTDLTDILEIDSKFFTTSGTSRQEIGFPFSVWTTRPAVRGVSAAGVNVGSFFCDRSDQAETSLPIACLKNVLFNLGYLPTMAQVNSIQQFFGPSVIFHPTEQFLPSSVAWFFDSGAMLYTKDSTIPPVRVNSDGSNLPQGGTNDGAFWIDLPKDGSRDTVKKGNLETAKVHIHLKPVYGATYTDLQSWLFCPFNGPSTAKVGKVNIPLGRLGEHVGDWEHYTLRVSNFTGEMEAIYFSQHSKGQWVNIWDLEFDAVNKPLVYVAKNGHPCYPHQGDHLQGDESRGVGLRNDTALSTIVLNSSVKFQVFSADYMHQRGDKDAPEEPAWLQYMREWGPKIEYDKKKYLDKFLKFLPSKLRNSLEEILDKLPSEVMGEEGPTGPKEKNMWFGDERI</sequence>
<dbReference type="KEGG" id="ppp:112286910"/>
<dbReference type="EnsemblPlants" id="Pp3c9_5480V3.8">
    <property type="protein sequence ID" value="Pp3c9_5480V3.8"/>
    <property type="gene ID" value="Pp3c9_5480"/>
</dbReference>